<name>A0A0R0L377_SOYBN</name>
<dbReference type="Proteomes" id="UP000008827">
    <property type="component" value="Chromosome 2"/>
</dbReference>
<dbReference type="PIRSF" id="PIRSF005813">
    <property type="entry name" value="MSH2"/>
    <property type="match status" value="1"/>
</dbReference>
<dbReference type="GO" id="GO:0006298">
    <property type="term" value="P:mismatch repair"/>
    <property type="evidence" value="ECO:0007669"/>
    <property type="project" value="InterPro"/>
</dbReference>
<dbReference type="FunFam" id="1.10.1420.10:FF:000026">
    <property type="entry name" value="DNA mismatch repair protein MSH5"/>
    <property type="match status" value="1"/>
</dbReference>
<dbReference type="GO" id="GO:0005524">
    <property type="term" value="F:ATP binding"/>
    <property type="evidence" value="ECO:0007669"/>
    <property type="project" value="UniProtKB-KW"/>
</dbReference>
<dbReference type="PANTHER" id="PTHR11361">
    <property type="entry name" value="DNA MISMATCH REPAIR PROTEIN MUTS FAMILY MEMBER"/>
    <property type="match status" value="1"/>
</dbReference>
<protein>
    <recommendedName>
        <fullName evidence="10">DNA mismatch repair protein MSH5</fullName>
    </recommendedName>
    <alternativeName>
        <fullName evidence="11">MutS protein homolog 5</fullName>
    </alternativeName>
</protein>
<dbReference type="Pfam" id="PF05192">
    <property type="entry name" value="MutS_III"/>
    <property type="match status" value="1"/>
</dbReference>
<dbReference type="GO" id="GO:0005634">
    <property type="term" value="C:nucleus"/>
    <property type="evidence" value="ECO:0007669"/>
    <property type="project" value="UniProtKB-SubCell"/>
</dbReference>
<dbReference type="InterPro" id="IPR007861">
    <property type="entry name" value="DNA_mismatch_repair_MutS_clamp"/>
</dbReference>
<evidence type="ECO:0000313" key="14">
    <source>
        <dbReference type="EnsemblPlants" id="KRH73766"/>
    </source>
</evidence>
<dbReference type="EMBL" id="CM000835">
    <property type="protein sequence ID" value="KRH73766.1"/>
    <property type="molecule type" value="Genomic_DNA"/>
</dbReference>
<evidence type="ECO:0000256" key="3">
    <source>
        <dbReference type="ARBA" id="ARBA00006271"/>
    </source>
</evidence>
<keyword evidence="8" id="KW-0539">Nucleus</keyword>
<dbReference type="SUPFAM" id="SSF48334">
    <property type="entry name" value="DNA repair protein MutS, domain III"/>
    <property type="match status" value="1"/>
</dbReference>
<evidence type="ECO:0000256" key="5">
    <source>
        <dbReference type="ARBA" id="ARBA00022741"/>
    </source>
</evidence>
<reference evidence="14" key="2">
    <citation type="submission" date="2018-02" db="UniProtKB">
        <authorList>
            <consortium name="EnsemblPlants"/>
        </authorList>
    </citation>
    <scope>IDENTIFICATION</scope>
    <source>
        <strain evidence="14">Williams 82</strain>
    </source>
</reference>
<keyword evidence="5" id="KW-0547">Nucleotide-binding</keyword>
<dbReference type="SMART" id="SM00533">
    <property type="entry name" value="MUTSd"/>
    <property type="match status" value="1"/>
</dbReference>
<keyword evidence="15" id="KW-1185">Reference proteome</keyword>
<comment type="similarity">
    <text evidence="3">Belongs to the DNA mismatch repair MutS family.</text>
</comment>
<dbReference type="AlphaFoldDB" id="A0A0R0L377"/>
<dbReference type="CDD" id="cd03281">
    <property type="entry name" value="ABC_MSH5_euk"/>
    <property type="match status" value="1"/>
</dbReference>
<evidence type="ECO:0000256" key="4">
    <source>
        <dbReference type="ARBA" id="ARBA00022454"/>
    </source>
</evidence>
<reference evidence="13" key="3">
    <citation type="submission" date="2018-07" db="EMBL/GenBank/DDBJ databases">
        <title>WGS assembly of Glycine max.</title>
        <authorList>
            <person name="Schmutz J."/>
            <person name="Cannon S."/>
            <person name="Schlueter J."/>
            <person name="Ma J."/>
            <person name="Mitros T."/>
            <person name="Nelson W."/>
            <person name="Hyten D."/>
            <person name="Song Q."/>
            <person name="Thelen J."/>
            <person name="Cheng J."/>
            <person name="Xu D."/>
            <person name="Hellsten U."/>
            <person name="May G."/>
            <person name="Yu Y."/>
            <person name="Sakurai T."/>
            <person name="Umezawa T."/>
            <person name="Bhattacharyya M."/>
            <person name="Sandhu D."/>
            <person name="Valliyodan B."/>
            <person name="Lindquist E."/>
            <person name="Peto M."/>
            <person name="Grant D."/>
            <person name="Shu S."/>
            <person name="Goodstein D."/>
            <person name="Barry K."/>
            <person name="Futrell-Griggs M."/>
            <person name="Abernathy B."/>
            <person name="Du J."/>
            <person name="Tian Z."/>
            <person name="Zhu L."/>
            <person name="Gill N."/>
            <person name="Joshi T."/>
            <person name="Libault M."/>
            <person name="Sethuraman A."/>
            <person name="Zhang X."/>
            <person name="Shinozaki K."/>
            <person name="Nguyen H."/>
            <person name="Wing R."/>
            <person name="Cregan P."/>
            <person name="Specht J."/>
            <person name="Grimwood J."/>
            <person name="Rokhsar D."/>
            <person name="Stacey G."/>
            <person name="Shoemaker R."/>
            <person name="Jackson S."/>
        </authorList>
    </citation>
    <scope>NUCLEOTIDE SEQUENCE</scope>
    <source>
        <tissue evidence="13">Callus</tissue>
    </source>
</reference>
<dbReference type="InterPro" id="IPR000432">
    <property type="entry name" value="DNA_mismatch_repair_MutS_C"/>
</dbReference>
<dbReference type="SUPFAM" id="SSF52540">
    <property type="entry name" value="P-loop containing nucleoside triphosphate hydrolases"/>
    <property type="match status" value="1"/>
</dbReference>
<evidence type="ECO:0000256" key="1">
    <source>
        <dbReference type="ARBA" id="ARBA00004123"/>
    </source>
</evidence>
<dbReference type="Gramene" id="KRH73766">
    <property type="protein sequence ID" value="KRH73766"/>
    <property type="gene ID" value="GLYMA_02G292200"/>
</dbReference>
<evidence type="ECO:0000313" key="15">
    <source>
        <dbReference type="Proteomes" id="UP000008827"/>
    </source>
</evidence>
<dbReference type="GO" id="GO:0051026">
    <property type="term" value="P:chiasma assembly"/>
    <property type="evidence" value="ECO:0007669"/>
    <property type="project" value="UniProtKB-ARBA"/>
</dbReference>
<dbReference type="PANTHER" id="PTHR11361:SF20">
    <property type="entry name" value="MUTS PROTEIN HOMOLOG 5"/>
    <property type="match status" value="1"/>
</dbReference>
<reference evidence="13 14" key="1">
    <citation type="journal article" date="2010" name="Nature">
        <title>Genome sequence of the palaeopolyploid soybean.</title>
        <authorList>
            <person name="Schmutz J."/>
            <person name="Cannon S.B."/>
            <person name="Schlueter J."/>
            <person name="Ma J."/>
            <person name="Mitros T."/>
            <person name="Nelson W."/>
            <person name="Hyten D.L."/>
            <person name="Song Q."/>
            <person name="Thelen J.J."/>
            <person name="Cheng J."/>
            <person name="Xu D."/>
            <person name="Hellsten U."/>
            <person name="May G.D."/>
            <person name="Yu Y."/>
            <person name="Sakurai T."/>
            <person name="Umezawa T."/>
            <person name="Bhattacharyya M.K."/>
            <person name="Sandhu D."/>
            <person name="Valliyodan B."/>
            <person name="Lindquist E."/>
            <person name="Peto M."/>
            <person name="Grant D."/>
            <person name="Shu S."/>
            <person name="Goodstein D."/>
            <person name="Barry K."/>
            <person name="Futrell-Griggs M."/>
            <person name="Abernathy B."/>
            <person name="Du J."/>
            <person name="Tian Z."/>
            <person name="Zhu L."/>
            <person name="Gill N."/>
            <person name="Joshi T."/>
            <person name="Libault M."/>
            <person name="Sethuraman A."/>
            <person name="Zhang X.-C."/>
            <person name="Shinozaki K."/>
            <person name="Nguyen H.T."/>
            <person name="Wing R.A."/>
            <person name="Cregan P."/>
            <person name="Specht J."/>
            <person name="Grimwood J."/>
            <person name="Rokhsar D."/>
            <person name="Stacey G."/>
            <person name="Shoemaker R.C."/>
            <person name="Jackson S.A."/>
        </authorList>
    </citation>
    <scope>NUCLEOTIDE SEQUENCE</scope>
    <source>
        <strain evidence="14">cv. Williams 82</strain>
        <tissue evidence="13">Callus</tissue>
    </source>
</reference>
<evidence type="ECO:0000256" key="9">
    <source>
        <dbReference type="ARBA" id="ARBA00023254"/>
    </source>
</evidence>
<feature type="domain" description="DNA mismatch repair proteins mutS family" evidence="12">
    <location>
        <begin position="640"/>
        <end position="656"/>
    </location>
</feature>
<keyword evidence="7" id="KW-0238">DNA-binding</keyword>
<dbReference type="GO" id="GO:0005694">
    <property type="term" value="C:chromosome"/>
    <property type="evidence" value="ECO:0007669"/>
    <property type="project" value="UniProtKB-SubCell"/>
</dbReference>
<dbReference type="FunFam" id="3.40.50.300:FF:001067">
    <property type="entry name" value="DNA mismatch repair protein MSH5"/>
    <property type="match status" value="1"/>
</dbReference>
<dbReference type="SMART" id="SM00534">
    <property type="entry name" value="MUTSac"/>
    <property type="match status" value="1"/>
</dbReference>
<dbReference type="Pfam" id="PF05190">
    <property type="entry name" value="MutS_IV"/>
    <property type="match status" value="1"/>
</dbReference>
<dbReference type="GO" id="GO:0030983">
    <property type="term" value="F:mismatched DNA binding"/>
    <property type="evidence" value="ECO:0007669"/>
    <property type="project" value="InterPro"/>
</dbReference>
<keyword evidence="4" id="KW-0158">Chromosome</keyword>
<evidence type="ECO:0000256" key="10">
    <source>
        <dbReference type="ARBA" id="ARBA00073549"/>
    </source>
</evidence>
<dbReference type="InterPro" id="IPR027417">
    <property type="entry name" value="P-loop_NTPase"/>
</dbReference>
<evidence type="ECO:0000256" key="6">
    <source>
        <dbReference type="ARBA" id="ARBA00022840"/>
    </source>
</evidence>
<sequence length="732" mass="82957">MEDMDEIDAVPQVYMACILNGNRIGVSYYDSTLRQLYVLEIWDDGDKGFPVIDLVKYQANPLVIYTSTKSEESFLSALQQSDGVAESPTVKLVKSSIFSYEQAWHSLPGVAGMDDGLNVKERIYYLSSMMDLGSEVQVRASGGLLAILENERIVDTLEQKESGNTSITIDSLAEISLNNFLKLDTTAHEALQIFQIDKHPSHMGIGRAKEGFSVFGMMNKCVTPMGRRLLRNWFLRPILDLEVLNYRLNSISFFLCSEELVASLRETLKSVKDIPHLLNKFDSPSSICTSSDWTSLLKSICALLHVNEIFEVGISEGLREELKYLNLDIVEKASSYITAELGYVYELVIGVIDVNRTKEKGYATVVKEGFCDELDELRQIYEELPEFLEEVSSLELAQLPVLCKDKRIPCIVYIQQIGYLMCIFEEKPEETTLEQLVDWEYTFCDTDGETKRYFYRTPKTRELDSLLGDIHHKILDMERAIARDLFSRILLFRTHLIKVATFAAELDCFLSMALVARQHNYVRPSLTEENLLDIKNGRHVLQEMTVDTFIPNDTRILHDGRINIITGPNFSGKSIYIKQVAIIVFLSHIGSFVPADSATVGLTDRIFCATGSRLMTAEQSTFMIDLHQIGMMLRHATSRSLCLVDEFGKGTLTEDGIGLLAGTINHFVTTDEPPKVFVCTHLMDLLHGHSLTKSEQIKFYTMSMLRPDENSTHIEDIVFLYRGDFLVLCLDY</sequence>
<dbReference type="ExpressionAtlas" id="A0A0R0L377">
    <property type="expression patterns" value="baseline and differential"/>
</dbReference>
<dbReference type="InterPro" id="IPR036187">
    <property type="entry name" value="DNA_mismatch_repair_MutS_sf"/>
</dbReference>
<organism evidence="13">
    <name type="scientific">Glycine max</name>
    <name type="common">Soybean</name>
    <name type="synonym">Glycine hispida</name>
    <dbReference type="NCBI Taxonomy" id="3847"/>
    <lineage>
        <taxon>Eukaryota</taxon>
        <taxon>Viridiplantae</taxon>
        <taxon>Streptophyta</taxon>
        <taxon>Embryophyta</taxon>
        <taxon>Tracheophyta</taxon>
        <taxon>Spermatophyta</taxon>
        <taxon>Magnoliopsida</taxon>
        <taxon>eudicotyledons</taxon>
        <taxon>Gunneridae</taxon>
        <taxon>Pentapetalae</taxon>
        <taxon>rosids</taxon>
        <taxon>fabids</taxon>
        <taxon>Fabales</taxon>
        <taxon>Fabaceae</taxon>
        <taxon>Papilionoideae</taxon>
        <taxon>50 kb inversion clade</taxon>
        <taxon>NPAAA clade</taxon>
        <taxon>indigoferoid/millettioid clade</taxon>
        <taxon>Phaseoleae</taxon>
        <taxon>Glycine</taxon>
        <taxon>Glycine subgen. Soja</taxon>
    </lineage>
</organism>
<evidence type="ECO:0000256" key="11">
    <source>
        <dbReference type="ARBA" id="ARBA00077470"/>
    </source>
</evidence>
<gene>
    <name evidence="14" type="primary">LOC100797567</name>
    <name evidence="13" type="ORF">GLYMA_02G292200</name>
</gene>
<dbReference type="Gene3D" id="1.10.1420.10">
    <property type="match status" value="1"/>
</dbReference>
<dbReference type="InterPro" id="IPR007696">
    <property type="entry name" value="DNA_mismatch_repair_MutS_core"/>
</dbReference>
<dbReference type="InterPro" id="IPR011184">
    <property type="entry name" value="DNA_mismatch_repair_Msh2"/>
</dbReference>
<dbReference type="GO" id="GO:0140664">
    <property type="term" value="F:ATP-dependent DNA damage sensor activity"/>
    <property type="evidence" value="ECO:0007669"/>
    <property type="project" value="InterPro"/>
</dbReference>
<evidence type="ECO:0000256" key="2">
    <source>
        <dbReference type="ARBA" id="ARBA00004286"/>
    </source>
</evidence>
<keyword evidence="9" id="KW-0469">Meiosis</keyword>
<evidence type="ECO:0000313" key="13">
    <source>
        <dbReference type="EMBL" id="KRH73766.1"/>
    </source>
</evidence>
<dbReference type="InterPro" id="IPR045076">
    <property type="entry name" value="MutS"/>
</dbReference>
<evidence type="ECO:0000256" key="8">
    <source>
        <dbReference type="ARBA" id="ARBA00023242"/>
    </source>
</evidence>
<dbReference type="PROSITE" id="PS00486">
    <property type="entry name" value="DNA_MISMATCH_REPAIR_2"/>
    <property type="match status" value="1"/>
</dbReference>
<keyword evidence="6" id="KW-0067">ATP-binding</keyword>
<accession>A0A0R0L377</accession>
<evidence type="ECO:0000259" key="12">
    <source>
        <dbReference type="PROSITE" id="PS00486"/>
    </source>
</evidence>
<proteinExistence type="inferred from homology"/>
<dbReference type="EnsemblPlants" id="KRH73766">
    <property type="protein sequence ID" value="KRH73766"/>
    <property type="gene ID" value="GLYMA_02G292200"/>
</dbReference>
<dbReference type="Gene3D" id="3.40.50.300">
    <property type="entry name" value="P-loop containing nucleotide triphosphate hydrolases"/>
    <property type="match status" value="1"/>
</dbReference>
<comment type="subcellular location">
    <subcellularLocation>
        <location evidence="2">Chromosome</location>
    </subcellularLocation>
    <subcellularLocation>
        <location evidence="1">Nucleus</location>
    </subcellularLocation>
</comment>
<evidence type="ECO:0000256" key="7">
    <source>
        <dbReference type="ARBA" id="ARBA00023125"/>
    </source>
</evidence>
<dbReference type="Pfam" id="PF00488">
    <property type="entry name" value="MutS_V"/>
    <property type="match status" value="1"/>
</dbReference>